<keyword evidence="11" id="KW-1185">Reference proteome</keyword>
<dbReference type="NCBIfam" id="NF011441">
    <property type="entry name" value="PRK14869.1-3"/>
    <property type="match status" value="1"/>
</dbReference>
<dbReference type="RefSeq" id="WP_066820703.1">
    <property type="nucleotide sequence ID" value="NZ_LTBA01000001.1"/>
</dbReference>
<evidence type="ECO:0000256" key="1">
    <source>
        <dbReference type="ARBA" id="ARBA00001936"/>
    </source>
</evidence>
<keyword evidence="3" id="KW-0479">Metal-binding</keyword>
<evidence type="ECO:0000256" key="8">
    <source>
        <dbReference type="PROSITE-ProRule" id="PRU00703"/>
    </source>
</evidence>
<dbReference type="Proteomes" id="UP000075531">
    <property type="component" value="Unassembled WGS sequence"/>
</dbReference>
<dbReference type="InterPro" id="IPR038222">
    <property type="entry name" value="DHHA2_dom_sf"/>
</dbReference>
<evidence type="ECO:0000256" key="3">
    <source>
        <dbReference type="ARBA" id="ARBA00022723"/>
    </source>
</evidence>
<name>A0A151B6V9_9CLOT</name>
<sequence>MNNIIYITGHKNPDTDSICSAIAYAEFKNKTGNIPALPIRLGNINRETKFVLDYFNVDEPKLIETVKTQVSDLNIDKVAPVSPDISLKIAWSIMKKHNIITLPVVDKAERLIGVVSVSNLTSSYMDIWDNTILSKSKTKLENIIDTLSAKSIYVHKENQIFTGKILTAAMKPENIESMVDDGDIVICGNREDTQLILIERKAALLIITGGHQVNTDIIDKAKEFGCSIITTPFDTFTASRLITQSIPIKYVMTRKNIVYFHTDDFVEEIKDIMLETRYRSYPVLDENDKVIGAISRYHLISKNRKKIILLDHNEKTQSVNGLEDAEILEIIDHHRIADVETGLPIHFRNEPVGSTATIVASIFFENGIRPSVKTAGLLCSAIISDTLLLKSPTSTSVDEFMLKRLAQIADLDVNKFAKEMFKAGTSLEGKTSEEIFYGDFKAFTLNGLKIGVSQVSTLYIEGFEDKKNSFIELMENISSNNGFDILLLMITDILNAGSEFIAVGPHKDIIDKAFNVSLKNNCAYVPGIVSRKKQVIPPITDAINSMKS</sequence>
<dbReference type="InterPro" id="IPR004097">
    <property type="entry name" value="DHHA2"/>
</dbReference>
<keyword evidence="5" id="KW-0464">Manganese</keyword>
<evidence type="ECO:0000256" key="6">
    <source>
        <dbReference type="ARBA" id="ARBA00032535"/>
    </source>
</evidence>
<dbReference type="Pfam" id="PF01368">
    <property type="entry name" value="DHH"/>
    <property type="match status" value="1"/>
</dbReference>
<dbReference type="Pfam" id="PF02833">
    <property type="entry name" value="DHHA2"/>
    <property type="match status" value="1"/>
</dbReference>
<dbReference type="EC" id="3.6.1.1" evidence="2"/>
<dbReference type="AlphaFoldDB" id="A0A151B6V9"/>
<feature type="domain" description="CBS" evidence="9">
    <location>
        <begin position="252"/>
        <end position="309"/>
    </location>
</feature>
<dbReference type="InterPro" id="IPR010766">
    <property type="entry name" value="DRTGG"/>
</dbReference>
<keyword evidence="4 10" id="KW-0378">Hydrolase</keyword>
<evidence type="ECO:0000256" key="4">
    <source>
        <dbReference type="ARBA" id="ARBA00022801"/>
    </source>
</evidence>
<dbReference type="InterPro" id="IPR001667">
    <property type="entry name" value="DDH_dom"/>
</dbReference>
<dbReference type="EMBL" id="LTBA01000001">
    <property type="protein sequence ID" value="KYH35624.1"/>
    <property type="molecule type" value="Genomic_DNA"/>
</dbReference>
<dbReference type="Pfam" id="PF07085">
    <property type="entry name" value="DRTGG"/>
    <property type="match status" value="1"/>
</dbReference>
<evidence type="ECO:0000256" key="7">
    <source>
        <dbReference type="ARBA" id="ARBA00047820"/>
    </source>
</evidence>
<dbReference type="GO" id="GO:0046872">
    <property type="term" value="F:metal ion binding"/>
    <property type="evidence" value="ECO:0007669"/>
    <property type="project" value="UniProtKB-KW"/>
</dbReference>
<dbReference type="NCBIfam" id="NF011443">
    <property type="entry name" value="PRK14869.1-5"/>
    <property type="match status" value="1"/>
</dbReference>
<dbReference type="PATRIC" id="fig|1121338.3.peg.18"/>
<feature type="domain" description="CBS" evidence="9">
    <location>
        <begin position="74"/>
        <end position="130"/>
    </location>
</feature>
<dbReference type="SUPFAM" id="SSF64182">
    <property type="entry name" value="DHH phosphoesterases"/>
    <property type="match status" value="1"/>
</dbReference>
<dbReference type="SUPFAM" id="SSF75138">
    <property type="entry name" value="HprK N-terminal domain-like"/>
    <property type="match status" value="1"/>
</dbReference>
<comment type="catalytic activity">
    <reaction evidence="7">
        <text>diphosphate + H2O = 2 phosphate + H(+)</text>
        <dbReference type="Rhea" id="RHEA:24576"/>
        <dbReference type="ChEBI" id="CHEBI:15377"/>
        <dbReference type="ChEBI" id="CHEBI:15378"/>
        <dbReference type="ChEBI" id="CHEBI:33019"/>
        <dbReference type="ChEBI" id="CHEBI:43474"/>
        <dbReference type="EC" id="3.6.1.1"/>
    </reaction>
</comment>
<dbReference type="Gene3D" id="3.40.1390.20">
    <property type="entry name" value="HprK N-terminal domain-like"/>
    <property type="match status" value="1"/>
</dbReference>
<dbReference type="InterPro" id="IPR038763">
    <property type="entry name" value="DHH_sf"/>
</dbReference>
<comment type="cofactor">
    <cofactor evidence="1">
        <name>Mn(2+)</name>
        <dbReference type="ChEBI" id="CHEBI:29035"/>
    </cofactor>
</comment>
<evidence type="ECO:0000256" key="2">
    <source>
        <dbReference type="ARBA" id="ARBA00012146"/>
    </source>
</evidence>
<dbReference type="FunFam" id="3.90.1640.10:FF:000001">
    <property type="entry name" value="Probable manganese-dependent inorganic pyrophosphatase"/>
    <property type="match status" value="1"/>
</dbReference>
<keyword evidence="8" id="KW-0129">CBS domain</keyword>
<dbReference type="InterPro" id="IPR028979">
    <property type="entry name" value="Ser_kin/Pase_Hpr-like_N_sf"/>
</dbReference>
<reference evidence="10 11" key="1">
    <citation type="submission" date="2016-02" db="EMBL/GenBank/DDBJ databases">
        <title>Genome sequence of Clostridium tepidiprofundi DSM 19306.</title>
        <authorList>
            <person name="Poehlein A."/>
            <person name="Daniel R."/>
        </authorList>
    </citation>
    <scope>NUCLEOTIDE SEQUENCE [LARGE SCALE GENOMIC DNA]</scope>
    <source>
        <strain evidence="10 11">DSM 19306</strain>
    </source>
</reference>
<dbReference type="InterPro" id="IPR046342">
    <property type="entry name" value="CBS_dom_sf"/>
</dbReference>
<gene>
    <name evidence="10" type="ORF">CLTEP_00170</name>
</gene>
<dbReference type="PROSITE" id="PS51371">
    <property type="entry name" value="CBS"/>
    <property type="match status" value="2"/>
</dbReference>
<evidence type="ECO:0000313" key="11">
    <source>
        <dbReference type="Proteomes" id="UP000075531"/>
    </source>
</evidence>
<comment type="caution">
    <text evidence="10">The sequence shown here is derived from an EMBL/GenBank/DDBJ whole genome shotgun (WGS) entry which is preliminary data.</text>
</comment>
<evidence type="ECO:0000313" key="10">
    <source>
        <dbReference type="EMBL" id="KYH35624.1"/>
    </source>
</evidence>
<evidence type="ECO:0000259" key="9">
    <source>
        <dbReference type="PROSITE" id="PS51371"/>
    </source>
</evidence>
<dbReference type="NCBIfam" id="NF011442">
    <property type="entry name" value="PRK14869.1-4"/>
    <property type="match status" value="1"/>
</dbReference>
<dbReference type="SMART" id="SM01131">
    <property type="entry name" value="DHHA2"/>
    <property type="match status" value="1"/>
</dbReference>
<dbReference type="PANTHER" id="PTHR12112:SF22">
    <property type="entry name" value="MANGANESE-DEPENDENT INORGANIC PYROPHOSPHATASE-RELATED"/>
    <property type="match status" value="1"/>
</dbReference>
<dbReference type="OrthoDB" id="9766150at2"/>
<dbReference type="CDD" id="cd04597">
    <property type="entry name" value="CBS_pair_inorgPPase"/>
    <property type="match status" value="1"/>
</dbReference>
<organism evidence="10 11">
    <name type="scientific">Clostridium tepidiprofundi DSM 19306</name>
    <dbReference type="NCBI Taxonomy" id="1121338"/>
    <lineage>
        <taxon>Bacteria</taxon>
        <taxon>Bacillati</taxon>
        <taxon>Bacillota</taxon>
        <taxon>Clostridia</taxon>
        <taxon>Eubacteriales</taxon>
        <taxon>Clostridiaceae</taxon>
        <taxon>Clostridium</taxon>
    </lineage>
</organism>
<dbReference type="GO" id="GO:0005737">
    <property type="term" value="C:cytoplasm"/>
    <property type="evidence" value="ECO:0007669"/>
    <property type="project" value="InterPro"/>
</dbReference>
<dbReference type="Gene3D" id="3.10.580.10">
    <property type="entry name" value="CBS-domain"/>
    <property type="match status" value="1"/>
</dbReference>
<dbReference type="PANTHER" id="PTHR12112">
    <property type="entry name" value="BNIP - RELATED"/>
    <property type="match status" value="1"/>
</dbReference>
<dbReference type="SMART" id="SM00116">
    <property type="entry name" value="CBS"/>
    <property type="match status" value="2"/>
</dbReference>
<dbReference type="GO" id="GO:0004427">
    <property type="term" value="F:inorganic diphosphate phosphatase activity"/>
    <property type="evidence" value="ECO:0007669"/>
    <property type="project" value="UniProtKB-EC"/>
</dbReference>
<dbReference type="Pfam" id="PF00571">
    <property type="entry name" value="CBS"/>
    <property type="match status" value="2"/>
</dbReference>
<accession>A0A151B6V9</accession>
<dbReference type="STRING" id="1121338.CLTEP_00170"/>
<dbReference type="InterPro" id="IPR000644">
    <property type="entry name" value="CBS_dom"/>
</dbReference>
<evidence type="ECO:0000256" key="5">
    <source>
        <dbReference type="ARBA" id="ARBA00023211"/>
    </source>
</evidence>
<protein>
    <recommendedName>
        <fullName evidence="2">inorganic diphosphatase</fullName>
        <ecNumber evidence="2">3.6.1.1</ecNumber>
    </recommendedName>
    <alternativeName>
        <fullName evidence="6">Pyrophosphate phospho-hydrolase</fullName>
    </alternativeName>
</protein>
<dbReference type="SUPFAM" id="SSF54631">
    <property type="entry name" value="CBS-domain pair"/>
    <property type="match status" value="1"/>
</dbReference>
<proteinExistence type="predicted"/>
<dbReference type="Gene3D" id="3.10.310.20">
    <property type="entry name" value="DHHA2 domain"/>
    <property type="match status" value="1"/>
</dbReference>